<dbReference type="AlphaFoldDB" id="R7ZDP6"/>
<sequence>MIAQMKKVEFDALGDIALVHACFKPLILDYKRRMAQENSSIVKELFYKDLNIGQKALFVFHVYYDHAIESKEEFYWWSAYYMAQPKIWSAIKIGLQYFGDEPMYQLLEETEIILQRYHCPNTLEKFAVTREDLGSNRELAVAMDSLYLKFTNIAPLTVIGISNFIRGNHEIFVKIEH</sequence>
<name>R7ZDP6_LYSSH</name>
<comment type="caution">
    <text evidence="1">The sequence shown here is derived from an EMBL/GenBank/DDBJ whole genome shotgun (WGS) entry which is preliminary data.</text>
</comment>
<proteinExistence type="predicted"/>
<protein>
    <submittedName>
        <fullName evidence="1">Uncharacterized protein</fullName>
    </submittedName>
</protein>
<organism evidence="1 2">
    <name type="scientific">Lysinibacillus sphaericus OT4b.31</name>
    <dbReference type="NCBI Taxonomy" id="1285586"/>
    <lineage>
        <taxon>Bacteria</taxon>
        <taxon>Bacillati</taxon>
        <taxon>Bacillota</taxon>
        <taxon>Bacilli</taxon>
        <taxon>Bacillales</taxon>
        <taxon>Bacillaceae</taxon>
        <taxon>Lysinibacillus</taxon>
    </lineage>
</organism>
<reference evidence="1 2" key="1">
    <citation type="submission" date="2013-04" db="EMBL/GenBank/DDBJ databases">
        <title>Draft genome of the heavy metal tolerant bacterium Lysinibacillus sphaericus strain OT4b.31.</title>
        <authorList>
            <person name="Pena-Montenegro T.D."/>
            <person name="Dussan J."/>
        </authorList>
    </citation>
    <scope>NUCLEOTIDE SEQUENCE [LARGE SCALE GENOMIC DNA]</scope>
    <source>
        <strain evidence="1 2">OT4b.31</strain>
    </source>
</reference>
<dbReference type="eggNOG" id="ENOG50330BQ">
    <property type="taxonomic scope" value="Bacteria"/>
</dbReference>
<gene>
    <name evidence="1" type="ORF">H131_11618</name>
</gene>
<dbReference type="Proteomes" id="UP000013911">
    <property type="component" value="Unassembled WGS sequence"/>
</dbReference>
<dbReference type="EMBL" id="AQPX01000018">
    <property type="protein sequence ID" value="EON72223.1"/>
    <property type="molecule type" value="Genomic_DNA"/>
</dbReference>
<dbReference type="PATRIC" id="fig|1285586.5.peg.2362"/>
<dbReference type="HOGENOM" id="CLU_129800_0_0_9"/>
<evidence type="ECO:0000313" key="2">
    <source>
        <dbReference type="Proteomes" id="UP000013911"/>
    </source>
</evidence>
<dbReference type="RefSeq" id="WP_010859268.1">
    <property type="nucleotide sequence ID" value="NZ_KB933398.1"/>
</dbReference>
<dbReference type="OrthoDB" id="2661274at2"/>
<accession>R7ZDP6</accession>
<evidence type="ECO:0000313" key="1">
    <source>
        <dbReference type="EMBL" id="EON72223.1"/>
    </source>
</evidence>